<comment type="caution">
    <text evidence="1">The sequence shown here is derived from an EMBL/GenBank/DDBJ whole genome shotgun (WGS) entry which is preliminary data.</text>
</comment>
<evidence type="ECO:0000313" key="2">
    <source>
        <dbReference type="Proteomes" id="UP001056120"/>
    </source>
</evidence>
<organism evidence="1 2">
    <name type="scientific">Smallanthus sonchifolius</name>
    <dbReference type="NCBI Taxonomy" id="185202"/>
    <lineage>
        <taxon>Eukaryota</taxon>
        <taxon>Viridiplantae</taxon>
        <taxon>Streptophyta</taxon>
        <taxon>Embryophyta</taxon>
        <taxon>Tracheophyta</taxon>
        <taxon>Spermatophyta</taxon>
        <taxon>Magnoliopsida</taxon>
        <taxon>eudicotyledons</taxon>
        <taxon>Gunneridae</taxon>
        <taxon>Pentapetalae</taxon>
        <taxon>asterids</taxon>
        <taxon>campanulids</taxon>
        <taxon>Asterales</taxon>
        <taxon>Asteraceae</taxon>
        <taxon>Asteroideae</taxon>
        <taxon>Heliantheae alliance</taxon>
        <taxon>Millerieae</taxon>
        <taxon>Smallanthus</taxon>
    </lineage>
</organism>
<reference evidence="1 2" key="2">
    <citation type="journal article" date="2022" name="Mol. Ecol. Resour.">
        <title>The genomes of chicory, endive, great burdock and yacon provide insights into Asteraceae paleo-polyploidization history and plant inulin production.</title>
        <authorList>
            <person name="Fan W."/>
            <person name="Wang S."/>
            <person name="Wang H."/>
            <person name="Wang A."/>
            <person name="Jiang F."/>
            <person name="Liu H."/>
            <person name="Zhao H."/>
            <person name="Xu D."/>
            <person name="Zhang Y."/>
        </authorList>
    </citation>
    <scope>NUCLEOTIDE SEQUENCE [LARGE SCALE GENOMIC DNA]</scope>
    <source>
        <strain evidence="2">cv. Yunnan</strain>
        <tissue evidence="1">Leaves</tissue>
    </source>
</reference>
<reference evidence="2" key="1">
    <citation type="journal article" date="2022" name="Mol. Ecol. Resour.">
        <title>The genomes of chicory, endive, great burdock and yacon provide insights into Asteraceae palaeo-polyploidization history and plant inulin production.</title>
        <authorList>
            <person name="Fan W."/>
            <person name="Wang S."/>
            <person name="Wang H."/>
            <person name="Wang A."/>
            <person name="Jiang F."/>
            <person name="Liu H."/>
            <person name="Zhao H."/>
            <person name="Xu D."/>
            <person name="Zhang Y."/>
        </authorList>
    </citation>
    <scope>NUCLEOTIDE SEQUENCE [LARGE SCALE GENOMIC DNA]</scope>
    <source>
        <strain evidence="2">cv. Yunnan</strain>
    </source>
</reference>
<sequence>MKEKCGSAHEFLEMDAYAGKHMTKLRASSCGTSDEKMFCLQGRHDFGARGNHRIMAIRVGDGRYGDLTFVRSNRDSTHDIDKDDQGDECQDSGSWLYSSVTC</sequence>
<name>A0ACB9IUS3_9ASTR</name>
<accession>A0ACB9IUS3</accession>
<keyword evidence="2" id="KW-1185">Reference proteome</keyword>
<evidence type="ECO:0000313" key="1">
    <source>
        <dbReference type="EMBL" id="KAI3811592.1"/>
    </source>
</evidence>
<dbReference type="EMBL" id="CM042024">
    <property type="protein sequence ID" value="KAI3811592.1"/>
    <property type="molecule type" value="Genomic_DNA"/>
</dbReference>
<protein>
    <submittedName>
        <fullName evidence="1">Uncharacterized protein</fullName>
    </submittedName>
</protein>
<dbReference type="Proteomes" id="UP001056120">
    <property type="component" value="Linkage Group LG07"/>
</dbReference>
<gene>
    <name evidence="1" type="ORF">L1987_21318</name>
</gene>
<proteinExistence type="predicted"/>